<accession>A0A0M2EXB1</accession>
<reference evidence="1 2" key="1">
    <citation type="submission" date="2014-08" db="EMBL/GenBank/DDBJ databases">
        <title>Genome sequences of NCPPB Pectobacterium isolates.</title>
        <authorList>
            <person name="Glover R.H."/>
            <person name="Sapp M."/>
            <person name="Elphinstone J."/>
        </authorList>
    </citation>
    <scope>NUCLEOTIDE SEQUENCE [LARGE SCALE GENOMIC DNA]</scope>
    <source>
        <strain evidence="1 2">LMG 21372</strain>
    </source>
</reference>
<protein>
    <submittedName>
        <fullName evidence="1">Uncharacterized protein</fullName>
    </submittedName>
</protein>
<evidence type="ECO:0000313" key="1">
    <source>
        <dbReference type="EMBL" id="KGA32687.1"/>
    </source>
</evidence>
<comment type="caution">
    <text evidence="1">The sequence shown here is derived from an EMBL/GenBank/DDBJ whole genome shotgun (WGS) entry which is preliminary data.</text>
</comment>
<dbReference type="Proteomes" id="UP000029435">
    <property type="component" value="Unassembled WGS sequence"/>
</dbReference>
<evidence type="ECO:0000313" key="2">
    <source>
        <dbReference type="Proteomes" id="UP000029435"/>
    </source>
</evidence>
<proteinExistence type="predicted"/>
<organism evidence="1 2">
    <name type="scientific">Pectobacterium brasiliense</name>
    <dbReference type="NCBI Taxonomy" id="180957"/>
    <lineage>
        <taxon>Bacteria</taxon>
        <taxon>Pseudomonadati</taxon>
        <taxon>Pseudomonadota</taxon>
        <taxon>Gammaproteobacteria</taxon>
        <taxon>Enterobacterales</taxon>
        <taxon>Pectobacteriaceae</taxon>
        <taxon>Pectobacterium</taxon>
    </lineage>
</organism>
<gene>
    <name evidence="1" type="ORF">KU74_16190</name>
</gene>
<dbReference type="OrthoDB" id="9869337at2"/>
<dbReference type="AlphaFoldDB" id="A0A0M2EXB1"/>
<sequence length="82" mass="9385">MFSDKEIAREYRDKALNLANLMYNEVKTLQGKVPEDEHKKFRGVVGNGIVDVFDKLIKEIEAMHPDLKVAGMSAYTDAEKRK</sequence>
<dbReference type="EMBL" id="JQOD01000004">
    <property type="protein sequence ID" value="KGA32687.1"/>
    <property type="molecule type" value="Genomic_DNA"/>
</dbReference>
<name>A0A0M2EXB1_9GAMM</name>
<dbReference type="RefSeq" id="WP_039316602.1">
    <property type="nucleotide sequence ID" value="NZ_JQOD01000004.1"/>
</dbReference>